<dbReference type="InterPro" id="IPR052611">
    <property type="entry name" value="Plant_RLK_LysM"/>
</dbReference>
<dbReference type="PROSITE" id="PS00108">
    <property type="entry name" value="PROTEIN_KINASE_ST"/>
    <property type="match status" value="1"/>
</dbReference>
<evidence type="ECO:0000256" key="8">
    <source>
        <dbReference type="ARBA" id="ARBA00023136"/>
    </source>
</evidence>
<evidence type="ECO:0000256" key="11">
    <source>
        <dbReference type="SAM" id="Phobius"/>
    </source>
</evidence>
<evidence type="ECO:0000256" key="3">
    <source>
        <dbReference type="ARBA" id="ARBA00022692"/>
    </source>
</evidence>
<evidence type="ECO:0000256" key="2">
    <source>
        <dbReference type="ARBA" id="ARBA00022475"/>
    </source>
</evidence>
<dbReference type="Pfam" id="PF23446">
    <property type="entry name" value="LysM1_NFP_LYK"/>
    <property type="match status" value="2"/>
</dbReference>
<dbReference type="PROSITE" id="PS51782">
    <property type="entry name" value="LYSM"/>
    <property type="match status" value="2"/>
</dbReference>
<feature type="domain" description="LysM" evidence="13">
    <location>
        <begin position="450"/>
        <end position="494"/>
    </location>
</feature>
<proteinExistence type="predicted"/>
<keyword evidence="7 11" id="KW-1133">Transmembrane helix</keyword>
<dbReference type="Gene3D" id="3.30.200.20">
    <property type="entry name" value="Phosphorylase Kinase, domain 1"/>
    <property type="match status" value="1"/>
</dbReference>
<organism evidence="14 15">
    <name type="scientific">Colocasia esculenta</name>
    <name type="common">Wild taro</name>
    <name type="synonym">Arum esculentum</name>
    <dbReference type="NCBI Taxonomy" id="4460"/>
    <lineage>
        <taxon>Eukaryota</taxon>
        <taxon>Viridiplantae</taxon>
        <taxon>Streptophyta</taxon>
        <taxon>Embryophyta</taxon>
        <taxon>Tracheophyta</taxon>
        <taxon>Spermatophyta</taxon>
        <taxon>Magnoliopsida</taxon>
        <taxon>Liliopsida</taxon>
        <taxon>Araceae</taxon>
        <taxon>Aroideae</taxon>
        <taxon>Colocasieae</taxon>
        <taxon>Colocasia</taxon>
    </lineage>
</organism>
<dbReference type="SMART" id="SM00220">
    <property type="entry name" value="S_TKc"/>
    <property type="match status" value="1"/>
</dbReference>
<reference evidence="14" key="1">
    <citation type="submission" date="2017-07" db="EMBL/GenBank/DDBJ databases">
        <title>Taro Niue Genome Assembly and Annotation.</title>
        <authorList>
            <person name="Atibalentja N."/>
            <person name="Keating K."/>
            <person name="Fields C.J."/>
        </authorList>
    </citation>
    <scope>NUCLEOTIDE SEQUENCE</scope>
    <source>
        <strain evidence="14">Niue_2</strain>
        <tissue evidence="14">Leaf</tissue>
    </source>
</reference>
<dbReference type="InterPro" id="IPR008271">
    <property type="entry name" value="Ser/Thr_kinase_AS"/>
</dbReference>
<feature type="compositionally biased region" description="Pro residues" evidence="10">
    <location>
        <begin position="507"/>
        <end position="517"/>
    </location>
</feature>
<dbReference type="GO" id="GO:0005524">
    <property type="term" value="F:ATP binding"/>
    <property type="evidence" value="ECO:0007669"/>
    <property type="project" value="UniProtKB-KW"/>
</dbReference>
<keyword evidence="6" id="KW-0067">ATP-binding</keyword>
<evidence type="ECO:0000256" key="9">
    <source>
        <dbReference type="ARBA" id="ARBA00023157"/>
    </source>
</evidence>
<name>A0A843VZ21_COLES</name>
<feature type="domain" description="Protein kinase" evidence="12">
    <location>
        <begin position="620"/>
        <end position="900"/>
    </location>
</feature>
<keyword evidence="8 11" id="KW-0472">Membrane</keyword>
<keyword evidence="2" id="KW-1003">Cell membrane</keyword>
<dbReference type="CDD" id="cd00118">
    <property type="entry name" value="LysM"/>
    <property type="match status" value="2"/>
</dbReference>
<evidence type="ECO:0000256" key="1">
    <source>
        <dbReference type="ARBA" id="ARBA00004162"/>
    </source>
</evidence>
<dbReference type="PANTHER" id="PTHR45927:SF6">
    <property type="entry name" value="PROTEIN LYK5"/>
    <property type="match status" value="1"/>
</dbReference>
<dbReference type="InterPro" id="IPR056563">
    <property type="entry name" value="LysM3_LYK4_5"/>
</dbReference>
<feature type="domain" description="LysM" evidence="13">
    <location>
        <begin position="219"/>
        <end position="264"/>
    </location>
</feature>
<dbReference type="InterPro" id="IPR056561">
    <property type="entry name" value="NFP_LYK_LysM1"/>
</dbReference>
<comment type="caution">
    <text evidence="14">The sequence shown here is derived from an EMBL/GenBank/DDBJ whole genome shotgun (WGS) entry which is preliminary data.</text>
</comment>
<dbReference type="SUPFAM" id="SSF54106">
    <property type="entry name" value="LysM domain"/>
    <property type="match status" value="1"/>
</dbReference>
<keyword evidence="9" id="KW-1015">Disulfide bond</keyword>
<evidence type="ECO:0000313" key="15">
    <source>
        <dbReference type="Proteomes" id="UP000652761"/>
    </source>
</evidence>
<keyword evidence="3 11" id="KW-0812">Transmembrane</keyword>
<comment type="subcellular location">
    <subcellularLocation>
        <location evidence="1">Cell membrane</location>
        <topology evidence="1">Single-pass membrane protein</topology>
    </subcellularLocation>
</comment>
<evidence type="ECO:0000256" key="7">
    <source>
        <dbReference type="ARBA" id="ARBA00022989"/>
    </source>
</evidence>
<dbReference type="InterPro" id="IPR000719">
    <property type="entry name" value="Prot_kinase_dom"/>
</dbReference>
<dbReference type="Gene3D" id="1.10.510.10">
    <property type="entry name" value="Transferase(Phosphotransferase) domain 1"/>
    <property type="match status" value="1"/>
</dbReference>
<evidence type="ECO:0000259" key="13">
    <source>
        <dbReference type="PROSITE" id="PS51782"/>
    </source>
</evidence>
<keyword evidence="15" id="KW-1185">Reference proteome</keyword>
<dbReference type="SUPFAM" id="SSF56112">
    <property type="entry name" value="Protein kinase-like (PK-like)"/>
    <property type="match status" value="1"/>
</dbReference>
<dbReference type="GO" id="GO:0004672">
    <property type="term" value="F:protein kinase activity"/>
    <property type="evidence" value="ECO:0007669"/>
    <property type="project" value="InterPro"/>
</dbReference>
<dbReference type="EMBL" id="NMUH01001908">
    <property type="protein sequence ID" value="MQL96359.1"/>
    <property type="molecule type" value="Genomic_DNA"/>
</dbReference>
<dbReference type="GO" id="GO:0005886">
    <property type="term" value="C:plasma membrane"/>
    <property type="evidence" value="ECO:0007669"/>
    <property type="project" value="UniProtKB-SubCell"/>
</dbReference>
<dbReference type="Gene3D" id="3.10.350.10">
    <property type="entry name" value="LysM domain"/>
    <property type="match status" value="2"/>
</dbReference>
<dbReference type="FunFam" id="1.10.510.10:FF:000468">
    <property type="entry name" value="PTI1-like tyrosine-protein kinase 3"/>
    <property type="match status" value="1"/>
</dbReference>
<dbReference type="PROSITE" id="PS50011">
    <property type="entry name" value="PROTEIN_KINASE_DOM"/>
    <property type="match status" value="1"/>
</dbReference>
<dbReference type="Proteomes" id="UP000652761">
    <property type="component" value="Unassembled WGS sequence"/>
</dbReference>
<dbReference type="PANTHER" id="PTHR45927">
    <property type="entry name" value="LYSM-DOMAIN RECEPTOR-LIKE KINASE-RELATED"/>
    <property type="match status" value="1"/>
</dbReference>
<feature type="region of interest" description="Disordered" evidence="10">
    <location>
        <begin position="500"/>
        <end position="524"/>
    </location>
</feature>
<evidence type="ECO:0000256" key="10">
    <source>
        <dbReference type="SAM" id="MobiDB-lite"/>
    </source>
</evidence>
<evidence type="ECO:0000256" key="4">
    <source>
        <dbReference type="ARBA" id="ARBA00022729"/>
    </source>
</evidence>
<feature type="transmembrane region" description="Helical" evidence="11">
    <location>
        <begin position="529"/>
        <end position="552"/>
    </location>
</feature>
<dbReference type="AlphaFoldDB" id="A0A843VZ21"/>
<dbReference type="OrthoDB" id="4062651at2759"/>
<dbReference type="InterPro" id="IPR056562">
    <property type="entry name" value="LysM2_CERK1_LYK3_4_5"/>
</dbReference>
<protein>
    <submittedName>
        <fullName evidence="14">Uncharacterized protein</fullName>
    </submittedName>
</protein>
<dbReference type="InterPro" id="IPR018392">
    <property type="entry name" value="LysM"/>
</dbReference>
<sequence length="921" mass="100874">MSPFHSTVPPPPGEIRHDQCLSTASSLLRRPLLYLFFFFFSLPYPSHSQRPYVDNKQLDCYGTNDSSTLGYTCSSSDSLTCPSFLTFRSQADYQTATAIGNLLNADPAAIARINNVNDVNGAIAINDLVVVPVDCSCSRAGGPWYYQHSGRYVLKYTGETYLLLANETYQGLSTCQALMAQNPSPDSLNLTVGAVITVPLRCACPYKNQLRADGVKYLLSYLITWNDDISSIAQRFNVSTQSVIDANNLTADGNIIYPFTTVLVPLFTEPTNSVTLYSPSPRRQPYVNNKQLDCYGTNASSTLGYSCNASSPSCSSFLTFRSQTNYQSPVTIGYLLKAAPAAIARINGVNDVQTIPINTLVIVPIDCSCSRADGQYYYQHYASYTLKYTGETYLLLANDTYQGLSTCQALMAQNPSHESRNITQGMNITVPLRCACPSQKQAASGVKYLLSYLVAWEDDVDGIAQRFNVSAQSVLDANNLAEDDNIFPFTNVLVPLLAEPTKGETQSPPPPPPPPTGTPSGGGGSNKRWVFVGVGIGAGVSLFLIFVLAWFFCRRRRDSPSPENGGKGNNFNFSESVEHGSLSGKTLPPTALAASSSFSGKIRNVVESLTVYTFEELERATDSFAEGHRIKGSVYHASINGDDAAVKRLKGDVSNEINILKQINHSNVMRLSGFCLHEGDTYLVYEFAENGSLSDWIHHHDQRKDWKDGGSLDWKQRVRIACDVADGLNYLHNYANPPFIHKDLKSSNILLDSMLRAKVANFGLARSVEGGEGAVQLTRHVVGTQGYMAPEYLEHGLITPKLDVFAFGVVLLELLSGKEALYTKAGGVKMECLLWATIRDLLSGENVREKLKSFMDPCLRDEYPFDLAFAISQLAMHCVAEDPNARPTIGEALVSLTAIYSSSLDWDPSDPPETDSMVHSR</sequence>
<evidence type="ECO:0000256" key="6">
    <source>
        <dbReference type="ARBA" id="ARBA00022840"/>
    </source>
</evidence>
<keyword evidence="5" id="KW-0547">Nucleotide-binding</keyword>
<gene>
    <name evidence="14" type="ORF">Taro_029028</name>
</gene>
<evidence type="ECO:0000313" key="14">
    <source>
        <dbReference type="EMBL" id="MQL96359.1"/>
    </source>
</evidence>
<evidence type="ECO:0000256" key="5">
    <source>
        <dbReference type="ARBA" id="ARBA00022741"/>
    </source>
</evidence>
<dbReference type="InterPro" id="IPR036779">
    <property type="entry name" value="LysM_dom_sf"/>
</dbReference>
<dbReference type="InterPro" id="IPR011009">
    <property type="entry name" value="Kinase-like_dom_sf"/>
</dbReference>
<dbReference type="Pfam" id="PF00069">
    <property type="entry name" value="Pkinase"/>
    <property type="match status" value="1"/>
</dbReference>
<evidence type="ECO:0000259" key="12">
    <source>
        <dbReference type="PROSITE" id="PS50011"/>
    </source>
</evidence>
<dbReference type="Pfam" id="PF23473">
    <property type="entry name" value="LysM3_LYK4_5"/>
    <property type="match status" value="2"/>
</dbReference>
<dbReference type="Pfam" id="PF23472">
    <property type="entry name" value="LysM2_CERK1_LYK3_4_5"/>
    <property type="match status" value="2"/>
</dbReference>
<keyword evidence="4" id="KW-0732">Signal</keyword>
<accession>A0A843VZ21</accession>
<dbReference type="SMART" id="SM00257">
    <property type="entry name" value="LysM"/>
    <property type="match status" value="3"/>
</dbReference>